<evidence type="ECO:0000256" key="3">
    <source>
        <dbReference type="ARBA" id="ARBA00023134"/>
    </source>
</evidence>
<dbReference type="SMR" id="A0A378SN94"/>
<feature type="domain" description="RapZ C-terminal" evidence="7">
    <location>
        <begin position="205"/>
        <end position="324"/>
    </location>
</feature>
<feature type="domain" description="RapZ-like N-terminal" evidence="6">
    <location>
        <begin position="43"/>
        <end position="199"/>
    </location>
</feature>
<keyword evidence="8" id="KW-0808">Transferase</keyword>
<feature type="binding site" evidence="4">
    <location>
        <begin position="101"/>
        <end position="104"/>
    </location>
    <ligand>
        <name>GTP</name>
        <dbReference type="ChEBI" id="CHEBI:37565"/>
    </ligand>
</feature>
<dbReference type="EMBL" id="UGQM01000001">
    <property type="protein sequence ID" value="STZ43386.1"/>
    <property type="molecule type" value="Genomic_DNA"/>
</dbReference>
<name>A0A378SN94_9MYCO</name>
<dbReference type="AlphaFoldDB" id="A0A378SN94"/>
<evidence type="ECO:0000313" key="8">
    <source>
        <dbReference type="EMBL" id="STZ43386.1"/>
    </source>
</evidence>
<dbReference type="InterPro" id="IPR053930">
    <property type="entry name" value="RapZ-like_N"/>
</dbReference>
<evidence type="ECO:0000259" key="6">
    <source>
        <dbReference type="Pfam" id="PF03668"/>
    </source>
</evidence>
<reference evidence="8 9" key="1">
    <citation type="submission" date="2018-06" db="EMBL/GenBank/DDBJ databases">
        <authorList>
            <consortium name="Pathogen Informatics"/>
            <person name="Doyle S."/>
        </authorList>
    </citation>
    <scope>NUCLEOTIDE SEQUENCE [LARGE SCALE GENOMIC DNA]</scope>
    <source>
        <strain evidence="8 9">NCTC10742</strain>
    </source>
</reference>
<dbReference type="PANTHER" id="PTHR30448:SF0">
    <property type="entry name" value="RNASE ADAPTER PROTEIN RAPZ"/>
    <property type="match status" value="1"/>
</dbReference>
<dbReference type="SUPFAM" id="SSF52540">
    <property type="entry name" value="P-loop containing nucleoside triphosphate hydrolases"/>
    <property type="match status" value="1"/>
</dbReference>
<dbReference type="InterPro" id="IPR005337">
    <property type="entry name" value="RapZ-like"/>
</dbReference>
<organism evidence="8 9">
    <name type="scientific">Mycolicibacterium gilvum</name>
    <dbReference type="NCBI Taxonomy" id="1804"/>
    <lineage>
        <taxon>Bacteria</taxon>
        <taxon>Bacillati</taxon>
        <taxon>Actinomycetota</taxon>
        <taxon>Actinomycetes</taxon>
        <taxon>Mycobacteriales</taxon>
        <taxon>Mycobacteriaceae</taxon>
        <taxon>Mycolicibacterium</taxon>
    </lineage>
</organism>
<dbReference type="Pfam" id="PF03668">
    <property type="entry name" value="RapZ-like_N"/>
    <property type="match status" value="1"/>
</dbReference>
<sequence length="327" mass="35699">MTRQGMRDDLRGEADSVVHDGTDDIDNENDIDNGIDNENGNGIDVVLVTGLSGAGRGTAAKVLEDLGWYVADNLPPELIAQMVDLGLAAGSRITQLAAVMDVRSRGFTGDLDWVRSELATRNIVPRVVFLEASDDILVRRYEQNRRSHPLQGNQTLAEGIAAERAMLAPVRASADLVIDTSALSVHGLRDSIERAFAAETVAHTNVTVESFGYKYGLPMDADTVMDVRFLPNPHWIDRLRPHTGQNADVRDYVLGQPGADEFLDSYHQLLNVVIDGYRREGKRYMTVAIGCTGGKHRSVAMAEALAARLAGSDALTVRVLHRDLGRE</sequence>
<keyword evidence="8" id="KW-0418">Kinase</keyword>
<dbReference type="Pfam" id="PF22740">
    <property type="entry name" value="PapZ_C"/>
    <property type="match status" value="1"/>
</dbReference>
<gene>
    <name evidence="8" type="primary">yvcJ</name>
    <name evidence="8" type="ORF">NCTC10742_02609</name>
</gene>
<evidence type="ECO:0000256" key="2">
    <source>
        <dbReference type="ARBA" id="ARBA00022840"/>
    </source>
</evidence>
<dbReference type="OMA" id="GFKHGVP"/>
<feature type="region of interest" description="Disordered" evidence="5">
    <location>
        <begin position="1"/>
        <end position="29"/>
    </location>
</feature>
<dbReference type="InterPro" id="IPR027417">
    <property type="entry name" value="P-loop_NTPase"/>
</dbReference>
<keyword evidence="1 4" id="KW-0547">Nucleotide-binding</keyword>
<keyword evidence="2 4" id="KW-0067">ATP-binding</keyword>
<dbReference type="Proteomes" id="UP000254291">
    <property type="component" value="Unassembled WGS sequence"/>
</dbReference>
<feature type="binding site" evidence="4">
    <location>
        <begin position="50"/>
        <end position="57"/>
    </location>
    <ligand>
        <name>ATP</name>
        <dbReference type="ChEBI" id="CHEBI:30616"/>
    </ligand>
</feature>
<accession>A0A378SN94</accession>
<dbReference type="Gene3D" id="3.40.50.300">
    <property type="entry name" value="P-loop containing nucleotide triphosphate hydrolases"/>
    <property type="match status" value="1"/>
</dbReference>
<dbReference type="PANTHER" id="PTHR30448">
    <property type="entry name" value="RNASE ADAPTER PROTEIN RAPZ"/>
    <property type="match status" value="1"/>
</dbReference>
<dbReference type="GO" id="GO:0016301">
    <property type="term" value="F:kinase activity"/>
    <property type="evidence" value="ECO:0007669"/>
    <property type="project" value="UniProtKB-KW"/>
</dbReference>
<keyword evidence="3 4" id="KW-0342">GTP-binding</keyword>
<dbReference type="PIRSF" id="PIRSF005052">
    <property type="entry name" value="P-loopkin"/>
    <property type="match status" value="1"/>
</dbReference>
<feature type="compositionally biased region" description="Basic and acidic residues" evidence="5">
    <location>
        <begin position="1"/>
        <end position="22"/>
    </location>
</feature>
<proteinExistence type="inferred from homology"/>
<evidence type="ECO:0000256" key="5">
    <source>
        <dbReference type="SAM" id="MobiDB-lite"/>
    </source>
</evidence>
<dbReference type="HAMAP" id="MF_00636">
    <property type="entry name" value="RapZ_like"/>
    <property type="match status" value="1"/>
</dbReference>
<evidence type="ECO:0000256" key="4">
    <source>
        <dbReference type="HAMAP-Rule" id="MF_00636"/>
    </source>
</evidence>
<dbReference type="GO" id="GO:0005524">
    <property type="term" value="F:ATP binding"/>
    <property type="evidence" value="ECO:0007669"/>
    <property type="project" value="UniProtKB-UniRule"/>
</dbReference>
<dbReference type="NCBIfam" id="NF003828">
    <property type="entry name" value="PRK05416.1"/>
    <property type="match status" value="1"/>
</dbReference>
<evidence type="ECO:0000313" key="9">
    <source>
        <dbReference type="Proteomes" id="UP000254291"/>
    </source>
</evidence>
<dbReference type="GO" id="GO:0005525">
    <property type="term" value="F:GTP binding"/>
    <property type="evidence" value="ECO:0007669"/>
    <property type="project" value="UniProtKB-UniRule"/>
</dbReference>
<evidence type="ECO:0000259" key="7">
    <source>
        <dbReference type="Pfam" id="PF22740"/>
    </source>
</evidence>
<protein>
    <submittedName>
        <fullName evidence="8">P-loop-containing kinase</fullName>
    </submittedName>
</protein>
<dbReference type="InterPro" id="IPR053931">
    <property type="entry name" value="RapZ_C"/>
</dbReference>
<evidence type="ECO:0000256" key="1">
    <source>
        <dbReference type="ARBA" id="ARBA00022741"/>
    </source>
</evidence>
<dbReference type="RefSeq" id="WP_011894566.1">
    <property type="nucleotide sequence ID" value="NZ_JACKST010000131.1"/>
</dbReference>